<evidence type="ECO:0000313" key="1">
    <source>
        <dbReference type="EMBL" id="DAD78236.1"/>
    </source>
</evidence>
<organism evidence="1">
    <name type="scientific">Myoviridae sp. ctMvU7</name>
    <dbReference type="NCBI Taxonomy" id="2826642"/>
    <lineage>
        <taxon>Viruses</taxon>
        <taxon>Duplodnaviria</taxon>
        <taxon>Heunggongvirae</taxon>
        <taxon>Uroviricota</taxon>
        <taxon>Caudoviricetes</taxon>
    </lineage>
</organism>
<accession>A0A8S5M7P6</accession>
<reference evidence="1" key="1">
    <citation type="journal article" date="2021" name="Proc. Natl. Acad. Sci. U.S.A.">
        <title>A Catalog of Tens of Thousands of Viruses from Human Metagenomes Reveals Hidden Associations with Chronic Diseases.</title>
        <authorList>
            <person name="Tisza M.J."/>
            <person name="Buck C.B."/>
        </authorList>
    </citation>
    <scope>NUCLEOTIDE SEQUENCE</scope>
    <source>
        <strain evidence="1">CtMvU7</strain>
    </source>
</reference>
<sequence length="75" mass="8485">MNIQEELRINGYQPVAGCVGTDMAEFFQGLMDRYKCKCSPFMLSVAYTYGVIQGKREERARKKNKKVGNYGGVLP</sequence>
<proteinExistence type="predicted"/>
<dbReference type="EMBL" id="BK014840">
    <property type="protein sequence ID" value="DAD78236.1"/>
    <property type="molecule type" value="Genomic_DNA"/>
</dbReference>
<name>A0A8S5M7P6_9CAUD</name>
<protein>
    <submittedName>
        <fullName evidence="1">Uncharacterized protein</fullName>
    </submittedName>
</protein>